<comment type="caution">
    <text evidence="2">The sequence shown here is derived from an EMBL/GenBank/DDBJ whole genome shotgun (WGS) entry which is preliminary data.</text>
</comment>
<dbReference type="Gene3D" id="1.25.40.10">
    <property type="entry name" value="Tetratricopeptide repeat domain"/>
    <property type="match status" value="1"/>
</dbReference>
<dbReference type="InterPro" id="IPR024552">
    <property type="entry name" value="DUF3856"/>
</dbReference>
<evidence type="ECO:0000313" key="2">
    <source>
        <dbReference type="EMBL" id="RTY36294.1"/>
    </source>
</evidence>
<accession>A0A3S0LP25</accession>
<evidence type="ECO:0000313" key="3">
    <source>
        <dbReference type="Proteomes" id="UP000279908"/>
    </source>
</evidence>
<dbReference type="AlphaFoldDB" id="A0A3S0LP25"/>
<dbReference type="SUPFAM" id="SSF48452">
    <property type="entry name" value="TPR-like"/>
    <property type="match status" value="1"/>
</dbReference>
<protein>
    <submittedName>
        <fullName evidence="2">DUF3856 domain-containing protein</fullName>
    </submittedName>
</protein>
<dbReference type="RefSeq" id="WP_126342864.1">
    <property type="nucleotide sequence ID" value="NZ_CP041698.1"/>
</dbReference>
<sequence length="175" mass="19654">MKPLREVAGAYAALGKAERELGEGLFEAAALSCRNAMDVSRTVPAEEVFDHAGFDAFCHAWLSRALGELGRFDESLAAAELSLGYFSRRGELQEEAGKMWITAVMQRALAFDALGRQEEALVELQKGVEMLQERKGEMAQKEAYLREASLRIARLEDFQKQAKPSGYKAWWEFWS</sequence>
<organism evidence="2 3">
    <name type="scientific">Chlorobium phaeovibrioides</name>
    <dbReference type="NCBI Taxonomy" id="1094"/>
    <lineage>
        <taxon>Bacteria</taxon>
        <taxon>Pseudomonadati</taxon>
        <taxon>Chlorobiota</taxon>
        <taxon>Chlorobiia</taxon>
        <taxon>Chlorobiales</taxon>
        <taxon>Chlorobiaceae</taxon>
        <taxon>Chlorobium/Pelodictyon group</taxon>
        <taxon>Chlorobium</taxon>
    </lineage>
</organism>
<dbReference type="Proteomes" id="UP000279908">
    <property type="component" value="Unassembled WGS sequence"/>
</dbReference>
<reference evidence="2 3" key="1">
    <citation type="submission" date="2018-12" db="EMBL/GenBank/DDBJ databases">
        <authorList>
            <person name="Lunina O.N."/>
            <person name="Grouzdev D.S."/>
            <person name="Gorlenko V.M."/>
            <person name="Savvichev A.S."/>
        </authorList>
    </citation>
    <scope>NUCLEOTIDE SEQUENCE [LARGE SCALE GENOMIC DNA]</scope>
    <source>
        <strain evidence="2 3">BrKhr-17</strain>
    </source>
</reference>
<dbReference type="InterPro" id="IPR011990">
    <property type="entry name" value="TPR-like_helical_dom_sf"/>
</dbReference>
<name>A0A3S0LP25_CHLPH</name>
<feature type="domain" description="DUF3856" evidence="1">
    <location>
        <begin position="2"/>
        <end position="143"/>
    </location>
</feature>
<gene>
    <name evidence="2" type="ORF">EKD02_08565</name>
</gene>
<dbReference type="Pfam" id="PF12968">
    <property type="entry name" value="DUF3856"/>
    <property type="match status" value="1"/>
</dbReference>
<dbReference type="EMBL" id="RXYK01000014">
    <property type="protein sequence ID" value="RTY36294.1"/>
    <property type="molecule type" value="Genomic_DNA"/>
</dbReference>
<proteinExistence type="predicted"/>
<evidence type="ECO:0000259" key="1">
    <source>
        <dbReference type="Pfam" id="PF12968"/>
    </source>
</evidence>